<sequence>MIRFLKELRNFKFINHYIFHYIFYKKFNFALVLTAILTAIFVSCNTKNRGDWQLSDMRKDTLFVAETNVSDATTLILEIDGHTDDSIKVHGTSIAGGDIKKELKVDWYNPKVAVQFQAYLAKKGSLKIKYYVPTNY</sequence>
<feature type="transmembrane region" description="Helical" evidence="1">
    <location>
        <begin position="21"/>
        <end position="42"/>
    </location>
</feature>
<evidence type="ECO:0008006" key="4">
    <source>
        <dbReference type="Google" id="ProtNLM"/>
    </source>
</evidence>
<dbReference type="EMBL" id="JBHUPE010000004">
    <property type="protein sequence ID" value="MFD2903748.1"/>
    <property type="molecule type" value="Genomic_DNA"/>
</dbReference>
<keyword evidence="3" id="KW-1185">Reference proteome</keyword>
<protein>
    <recommendedName>
        <fullName evidence="4">Lipoprotein</fullName>
    </recommendedName>
</protein>
<keyword evidence="1" id="KW-1133">Transmembrane helix</keyword>
<accession>A0ABW5YTH3</accession>
<dbReference type="RefSeq" id="WP_380919271.1">
    <property type="nucleotide sequence ID" value="NZ_JBHUPE010000004.1"/>
</dbReference>
<keyword evidence="1" id="KW-0472">Membrane</keyword>
<reference evidence="3" key="1">
    <citation type="journal article" date="2019" name="Int. J. Syst. Evol. Microbiol.">
        <title>The Global Catalogue of Microorganisms (GCM) 10K type strain sequencing project: providing services to taxonomists for standard genome sequencing and annotation.</title>
        <authorList>
            <consortium name="The Broad Institute Genomics Platform"/>
            <consortium name="The Broad Institute Genome Sequencing Center for Infectious Disease"/>
            <person name="Wu L."/>
            <person name="Ma J."/>
        </authorList>
    </citation>
    <scope>NUCLEOTIDE SEQUENCE [LARGE SCALE GENOMIC DNA]</scope>
    <source>
        <strain evidence="3">KCTC 22209</strain>
    </source>
</reference>
<organism evidence="2 3">
    <name type="scientific">Sphingobacterium anhuiense</name>
    <dbReference type="NCBI Taxonomy" id="493780"/>
    <lineage>
        <taxon>Bacteria</taxon>
        <taxon>Pseudomonadati</taxon>
        <taxon>Bacteroidota</taxon>
        <taxon>Sphingobacteriia</taxon>
        <taxon>Sphingobacteriales</taxon>
        <taxon>Sphingobacteriaceae</taxon>
        <taxon>Sphingobacterium</taxon>
    </lineage>
</organism>
<evidence type="ECO:0000313" key="3">
    <source>
        <dbReference type="Proteomes" id="UP001597509"/>
    </source>
</evidence>
<comment type="caution">
    <text evidence="2">The sequence shown here is derived from an EMBL/GenBank/DDBJ whole genome shotgun (WGS) entry which is preliminary data.</text>
</comment>
<gene>
    <name evidence="2" type="ORF">ACFS6I_07435</name>
</gene>
<dbReference type="Proteomes" id="UP001597509">
    <property type="component" value="Unassembled WGS sequence"/>
</dbReference>
<proteinExistence type="predicted"/>
<name>A0ABW5YTH3_9SPHI</name>
<evidence type="ECO:0000313" key="2">
    <source>
        <dbReference type="EMBL" id="MFD2903748.1"/>
    </source>
</evidence>
<keyword evidence="1" id="KW-0812">Transmembrane</keyword>
<evidence type="ECO:0000256" key="1">
    <source>
        <dbReference type="SAM" id="Phobius"/>
    </source>
</evidence>